<organism evidence="5 6">
    <name type="scientific">Nocardioides jishulii</name>
    <dbReference type="NCBI Taxonomy" id="2575440"/>
    <lineage>
        <taxon>Bacteria</taxon>
        <taxon>Bacillati</taxon>
        <taxon>Actinomycetota</taxon>
        <taxon>Actinomycetes</taxon>
        <taxon>Propionibacteriales</taxon>
        <taxon>Nocardioidaceae</taxon>
        <taxon>Nocardioides</taxon>
    </lineage>
</organism>
<keyword evidence="1" id="KW-0813">Transport</keyword>
<dbReference type="PROSITE" id="PS00211">
    <property type="entry name" value="ABC_TRANSPORTER_1"/>
    <property type="match status" value="1"/>
</dbReference>
<keyword evidence="2" id="KW-0547">Nucleotide-binding</keyword>
<dbReference type="GO" id="GO:0005886">
    <property type="term" value="C:plasma membrane"/>
    <property type="evidence" value="ECO:0007669"/>
    <property type="project" value="TreeGrafter"/>
</dbReference>
<dbReference type="CDD" id="cd03255">
    <property type="entry name" value="ABC_MJ0796_LolCDE_FtsE"/>
    <property type="match status" value="1"/>
</dbReference>
<dbReference type="PANTHER" id="PTHR24220">
    <property type="entry name" value="IMPORT ATP-BINDING PROTEIN"/>
    <property type="match status" value="1"/>
</dbReference>
<dbReference type="AlphaFoldDB" id="A0A4U2YT92"/>
<dbReference type="GO" id="GO:0005524">
    <property type="term" value="F:ATP binding"/>
    <property type="evidence" value="ECO:0007669"/>
    <property type="project" value="UniProtKB-KW"/>
</dbReference>
<dbReference type="InterPro" id="IPR017871">
    <property type="entry name" value="ABC_transporter-like_CS"/>
</dbReference>
<evidence type="ECO:0000313" key="5">
    <source>
        <dbReference type="EMBL" id="TKI64224.1"/>
    </source>
</evidence>
<dbReference type="InterPro" id="IPR015854">
    <property type="entry name" value="ABC_transpr_LolD-like"/>
</dbReference>
<name>A0A4U2YT92_9ACTN</name>
<dbReference type="PROSITE" id="PS50893">
    <property type="entry name" value="ABC_TRANSPORTER_2"/>
    <property type="match status" value="1"/>
</dbReference>
<evidence type="ECO:0000259" key="4">
    <source>
        <dbReference type="PROSITE" id="PS50893"/>
    </source>
</evidence>
<dbReference type="InterPro" id="IPR003593">
    <property type="entry name" value="AAA+_ATPase"/>
</dbReference>
<dbReference type="SMART" id="SM00382">
    <property type="entry name" value="AAA"/>
    <property type="match status" value="1"/>
</dbReference>
<dbReference type="InterPro" id="IPR017911">
    <property type="entry name" value="MacB-like_ATP-bd"/>
</dbReference>
<dbReference type="SUPFAM" id="SSF52540">
    <property type="entry name" value="P-loop containing nucleoside triphosphate hydrolases"/>
    <property type="match status" value="1"/>
</dbReference>
<keyword evidence="3 5" id="KW-0067">ATP-binding</keyword>
<reference evidence="5 6" key="1">
    <citation type="submission" date="2019-04" db="EMBL/GenBank/DDBJ databases">
        <authorList>
            <person name="Dong K."/>
        </authorList>
    </citation>
    <scope>NUCLEOTIDE SEQUENCE [LARGE SCALE GENOMIC DNA]</scope>
    <source>
        <strain evidence="6">dk3543</strain>
    </source>
</reference>
<dbReference type="EMBL" id="SZPY01000001">
    <property type="protein sequence ID" value="TKI64224.1"/>
    <property type="molecule type" value="Genomic_DNA"/>
</dbReference>
<accession>A0A4U2YT92</accession>
<sequence length="224" mass="23332">MITARDLTLSYGPTPALRGASLRLDPGTSTALMGASGSGKSSLLHCLAGVLVPDTGVVHLDGVELSGLGDRDRSRLRLERIGVVFQHGDLVPEMTVIENVALPLQLLGVKRAEARRRAQDLLAELGVADVAHRRTSTVSGGQAQRAAVARAVVHEPTVVLADEPTGALDSLNAEAVMDALVMLVRRAGATLLVVTHDNLVASHLDRLVTLSDGVVVASGQGAVR</sequence>
<dbReference type="PANTHER" id="PTHR24220:SF685">
    <property type="entry name" value="ABC TRANSPORTER RELATED"/>
    <property type="match status" value="1"/>
</dbReference>
<evidence type="ECO:0000256" key="1">
    <source>
        <dbReference type="ARBA" id="ARBA00022448"/>
    </source>
</evidence>
<dbReference type="Gene3D" id="3.40.50.300">
    <property type="entry name" value="P-loop containing nucleotide triphosphate hydrolases"/>
    <property type="match status" value="1"/>
</dbReference>
<comment type="caution">
    <text evidence="5">The sequence shown here is derived from an EMBL/GenBank/DDBJ whole genome shotgun (WGS) entry which is preliminary data.</text>
</comment>
<dbReference type="RefSeq" id="WP_137064684.1">
    <property type="nucleotide sequence ID" value="NZ_CP040748.1"/>
</dbReference>
<dbReference type="Proteomes" id="UP000307808">
    <property type="component" value="Unassembled WGS sequence"/>
</dbReference>
<evidence type="ECO:0000313" key="6">
    <source>
        <dbReference type="Proteomes" id="UP000307808"/>
    </source>
</evidence>
<dbReference type="OrthoDB" id="3176024at2"/>
<dbReference type="InterPro" id="IPR003439">
    <property type="entry name" value="ABC_transporter-like_ATP-bd"/>
</dbReference>
<dbReference type="GO" id="GO:0016887">
    <property type="term" value="F:ATP hydrolysis activity"/>
    <property type="evidence" value="ECO:0007669"/>
    <property type="project" value="InterPro"/>
</dbReference>
<protein>
    <submittedName>
        <fullName evidence="5">ABC transporter ATP-binding protein</fullName>
    </submittedName>
</protein>
<feature type="domain" description="ABC transporter" evidence="4">
    <location>
        <begin position="2"/>
        <end position="223"/>
    </location>
</feature>
<dbReference type="Pfam" id="PF00005">
    <property type="entry name" value="ABC_tran"/>
    <property type="match status" value="1"/>
</dbReference>
<evidence type="ECO:0000256" key="2">
    <source>
        <dbReference type="ARBA" id="ARBA00022741"/>
    </source>
</evidence>
<keyword evidence="6" id="KW-1185">Reference proteome</keyword>
<dbReference type="GO" id="GO:0022857">
    <property type="term" value="F:transmembrane transporter activity"/>
    <property type="evidence" value="ECO:0007669"/>
    <property type="project" value="TreeGrafter"/>
</dbReference>
<dbReference type="InterPro" id="IPR027417">
    <property type="entry name" value="P-loop_NTPase"/>
</dbReference>
<proteinExistence type="predicted"/>
<gene>
    <name evidence="5" type="ORF">FC770_03440</name>
</gene>
<evidence type="ECO:0000256" key="3">
    <source>
        <dbReference type="ARBA" id="ARBA00022840"/>
    </source>
</evidence>